<dbReference type="Proteomes" id="UP000825729">
    <property type="component" value="Unassembled WGS sequence"/>
</dbReference>
<keyword evidence="2" id="KW-1185">Reference proteome</keyword>
<organism evidence="1 2">
    <name type="scientific">Aristolochia fimbriata</name>
    <name type="common">White veined hardy Dutchman's pipe vine</name>
    <dbReference type="NCBI Taxonomy" id="158543"/>
    <lineage>
        <taxon>Eukaryota</taxon>
        <taxon>Viridiplantae</taxon>
        <taxon>Streptophyta</taxon>
        <taxon>Embryophyta</taxon>
        <taxon>Tracheophyta</taxon>
        <taxon>Spermatophyta</taxon>
        <taxon>Magnoliopsida</taxon>
        <taxon>Magnoliidae</taxon>
        <taxon>Piperales</taxon>
        <taxon>Aristolochiaceae</taxon>
        <taxon>Aristolochia</taxon>
    </lineage>
</organism>
<dbReference type="AlphaFoldDB" id="A0AAV7FBI5"/>
<accession>A0AAV7FBI5</accession>
<reference evidence="1 2" key="1">
    <citation type="submission" date="2021-07" db="EMBL/GenBank/DDBJ databases">
        <title>The Aristolochia fimbriata genome: insights into angiosperm evolution, floral development and chemical biosynthesis.</title>
        <authorList>
            <person name="Jiao Y."/>
        </authorList>
    </citation>
    <scope>NUCLEOTIDE SEQUENCE [LARGE SCALE GENOMIC DNA]</scope>
    <source>
        <strain evidence="1">IBCAS-2021</strain>
        <tissue evidence="1">Leaf</tissue>
    </source>
</reference>
<evidence type="ECO:0000313" key="1">
    <source>
        <dbReference type="EMBL" id="KAG9456948.1"/>
    </source>
</evidence>
<gene>
    <name evidence="1" type="ORF">H6P81_001456</name>
</gene>
<dbReference type="EMBL" id="JAINDJ010000002">
    <property type="protein sequence ID" value="KAG9456948.1"/>
    <property type="molecule type" value="Genomic_DNA"/>
</dbReference>
<protein>
    <submittedName>
        <fullName evidence="1">Uncharacterized protein</fullName>
    </submittedName>
</protein>
<evidence type="ECO:0000313" key="2">
    <source>
        <dbReference type="Proteomes" id="UP000825729"/>
    </source>
</evidence>
<sequence>MAEYRQSFELLSAAIGEMSEDQLMGAFFINGLEDELGLRPWVSDSDLHTPKKSDTVRYVLVVSSESHPTQVRKSAIKTRDGYYLQLKQKILPIPHLEDLSGL</sequence>
<name>A0AAV7FBI5_ARIFI</name>
<comment type="caution">
    <text evidence="1">The sequence shown here is derived from an EMBL/GenBank/DDBJ whole genome shotgun (WGS) entry which is preliminary data.</text>
</comment>
<proteinExistence type="predicted"/>